<dbReference type="InterPro" id="IPR000477">
    <property type="entry name" value="RT_dom"/>
</dbReference>
<sequence length="204" mass="22900">MNDTFSLTELQLVLNHLKDYSPGIDGIPYSLLTHMGPTSKKYFLDIINCIYSTGAVPDDWKTHIIIPILKTGKDPSTATSYRPIAILSTLSKIMEHLVKNRLEWLLENRGILPKSQFGFRKGLSTSDSPLISNVTLAFSQKNFLVGVFLDVCAAYDNVILPLLRHKMHQLSIPVRITNFVSNLYSGRHVLVRVEGNFMPESPSV</sequence>
<dbReference type="SUPFAM" id="SSF56672">
    <property type="entry name" value="DNA/RNA polymerases"/>
    <property type="match status" value="1"/>
</dbReference>
<protein>
    <recommendedName>
        <fullName evidence="1">Reverse transcriptase domain-containing protein</fullName>
    </recommendedName>
</protein>
<keyword evidence="3" id="KW-1185">Reference proteome</keyword>
<dbReference type="Proteomes" id="UP001314205">
    <property type="component" value="Unassembled WGS sequence"/>
</dbReference>
<feature type="domain" description="Reverse transcriptase" evidence="1">
    <location>
        <begin position="74"/>
        <end position="180"/>
    </location>
</feature>
<organism evidence="2 3">
    <name type="scientific">Parnassius mnemosyne</name>
    <name type="common">clouded apollo</name>
    <dbReference type="NCBI Taxonomy" id="213953"/>
    <lineage>
        <taxon>Eukaryota</taxon>
        <taxon>Metazoa</taxon>
        <taxon>Ecdysozoa</taxon>
        <taxon>Arthropoda</taxon>
        <taxon>Hexapoda</taxon>
        <taxon>Insecta</taxon>
        <taxon>Pterygota</taxon>
        <taxon>Neoptera</taxon>
        <taxon>Endopterygota</taxon>
        <taxon>Lepidoptera</taxon>
        <taxon>Glossata</taxon>
        <taxon>Ditrysia</taxon>
        <taxon>Papilionoidea</taxon>
        <taxon>Papilionidae</taxon>
        <taxon>Parnassiinae</taxon>
        <taxon>Parnassini</taxon>
        <taxon>Parnassius</taxon>
        <taxon>Driopa</taxon>
    </lineage>
</organism>
<evidence type="ECO:0000313" key="3">
    <source>
        <dbReference type="Proteomes" id="UP001314205"/>
    </source>
</evidence>
<accession>A0AAV1M9U5</accession>
<comment type="caution">
    <text evidence="2">The sequence shown here is derived from an EMBL/GenBank/DDBJ whole genome shotgun (WGS) entry which is preliminary data.</text>
</comment>
<proteinExistence type="predicted"/>
<dbReference type="AlphaFoldDB" id="A0AAV1M9U5"/>
<dbReference type="Pfam" id="PF00078">
    <property type="entry name" value="RVT_1"/>
    <property type="match status" value="1"/>
</dbReference>
<gene>
    <name evidence="2" type="ORF">PARMNEM_LOCUS22248</name>
</gene>
<reference evidence="2 3" key="1">
    <citation type="submission" date="2023-11" db="EMBL/GenBank/DDBJ databases">
        <authorList>
            <person name="Hedman E."/>
            <person name="Englund M."/>
            <person name="Stromberg M."/>
            <person name="Nyberg Akerstrom W."/>
            <person name="Nylinder S."/>
            <person name="Jareborg N."/>
            <person name="Kallberg Y."/>
            <person name="Kronander E."/>
        </authorList>
    </citation>
    <scope>NUCLEOTIDE SEQUENCE [LARGE SCALE GENOMIC DNA]</scope>
</reference>
<evidence type="ECO:0000313" key="2">
    <source>
        <dbReference type="EMBL" id="CAK1603955.1"/>
    </source>
</evidence>
<dbReference type="InterPro" id="IPR043502">
    <property type="entry name" value="DNA/RNA_pol_sf"/>
</dbReference>
<dbReference type="PANTHER" id="PTHR19446">
    <property type="entry name" value="REVERSE TRANSCRIPTASES"/>
    <property type="match status" value="1"/>
</dbReference>
<name>A0AAV1M9U5_9NEOP</name>
<evidence type="ECO:0000259" key="1">
    <source>
        <dbReference type="Pfam" id="PF00078"/>
    </source>
</evidence>
<dbReference type="GO" id="GO:0071897">
    <property type="term" value="P:DNA biosynthetic process"/>
    <property type="evidence" value="ECO:0007669"/>
    <property type="project" value="UniProtKB-ARBA"/>
</dbReference>
<dbReference type="EMBL" id="CAVLGL010000159">
    <property type="protein sequence ID" value="CAK1603955.1"/>
    <property type="molecule type" value="Genomic_DNA"/>
</dbReference>